<evidence type="ECO:0000313" key="3">
    <source>
        <dbReference type="Proteomes" id="UP000179184"/>
    </source>
</evidence>
<keyword evidence="1" id="KW-0648">Protein biosynthesis</keyword>
<gene>
    <name evidence="1" type="primary">gatC</name>
    <name evidence="2" type="ORF">A2W60_00930</name>
</gene>
<dbReference type="GO" id="GO:0005524">
    <property type="term" value="F:ATP binding"/>
    <property type="evidence" value="ECO:0007669"/>
    <property type="project" value="UniProtKB-KW"/>
</dbReference>
<keyword evidence="1" id="KW-0436">Ligase</keyword>
<comment type="similarity">
    <text evidence="1">Belongs to the GatC family.</text>
</comment>
<accession>A0A1F5BKE3</accession>
<dbReference type="PANTHER" id="PTHR15004:SF0">
    <property type="entry name" value="GLUTAMYL-TRNA(GLN) AMIDOTRANSFERASE SUBUNIT C, MITOCHONDRIAL"/>
    <property type="match status" value="1"/>
</dbReference>
<protein>
    <recommendedName>
        <fullName evidence="1">Aspartyl/glutamyl-tRNA(Asn/Gln) amidotransferase subunit C</fullName>
        <shortName evidence="1">Asp/Glu-ADT subunit C</shortName>
        <ecNumber evidence="1">6.3.5.-</ecNumber>
    </recommendedName>
</protein>
<dbReference type="EMBL" id="MEYN01000004">
    <property type="protein sequence ID" value="OGD31079.1"/>
    <property type="molecule type" value="Genomic_DNA"/>
</dbReference>
<keyword evidence="1" id="KW-0547">Nucleotide-binding</keyword>
<evidence type="ECO:0000256" key="1">
    <source>
        <dbReference type="HAMAP-Rule" id="MF_00122"/>
    </source>
</evidence>
<keyword evidence="1" id="KW-0067">ATP-binding</keyword>
<dbReference type="HAMAP" id="MF_00122">
    <property type="entry name" value="GatC"/>
    <property type="match status" value="1"/>
</dbReference>
<dbReference type="Pfam" id="PF02686">
    <property type="entry name" value="GatC"/>
    <property type="match status" value="1"/>
</dbReference>
<dbReference type="Proteomes" id="UP000179184">
    <property type="component" value="Unassembled WGS sequence"/>
</dbReference>
<dbReference type="GO" id="GO:0006412">
    <property type="term" value="P:translation"/>
    <property type="evidence" value="ECO:0007669"/>
    <property type="project" value="UniProtKB-UniRule"/>
</dbReference>
<dbReference type="GO" id="GO:0050567">
    <property type="term" value="F:glutaminyl-tRNA synthase (glutamine-hydrolyzing) activity"/>
    <property type="evidence" value="ECO:0007669"/>
    <property type="project" value="UniProtKB-UniRule"/>
</dbReference>
<dbReference type="GO" id="GO:0006450">
    <property type="term" value="P:regulation of translational fidelity"/>
    <property type="evidence" value="ECO:0007669"/>
    <property type="project" value="InterPro"/>
</dbReference>
<dbReference type="EC" id="6.3.5.-" evidence="1"/>
<dbReference type="InterPro" id="IPR036113">
    <property type="entry name" value="Asp/Glu-ADT_sf_sub_c"/>
</dbReference>
<sequence length="97" mass="11000">MINVKHIAKLARLGITEQEEEKFQKELSSILDYVGELNKIDTEGVEPMSGGTDLINVFREDEAEIKKTPERKLLEKEKLLSQAPETKDGYVKVKAIL</sequence>
<dbReference type="NCBIfam" id="TIGR00135">
    <property type="entry name" value="gatC"/>
    <property type="match status" value="1"/>
</dbReference>
<dbReference type="AlphaFoldDB" id="A0A1F5BKE3"/>
<evidence type="ECO:0000313" key="2">
    <source>
        <dbReference type="EMBL" id="OGD31079.1"/>
    </source>
</evidence>
<comment type="catalytic activity">
    <reaction evidence="1">
        <text>L-glutamyl-tRNA(Gln) + L-glutamine + ATP + H2O = L-glutaminyl-tRNA(Gln) + L-glutamate + ADP + phosphate + H(+)</text>
        <dbReference type="Rhea" id="RHEA:17521"/>
        <dbReference type="Rhea" id="RHEA-COMP:9681"/>
        <dbReference type="Rhea" id="RHEA-COMP:9684"/>
        <dbReference type="ChEBI" id="CHEBI:15377"/>
        <dbReference type="ChEBI" id="CHEBI:15378"/>
        <dbReference type="ChEBI" id="CHEBI:29985"/>
        <dbReference type="ChEBI" id="CHEBI:30616"/>
        <dbReference type="ChEBI" id="CHEBI:43474"/>
        <dbReference type="ChEBI" id="CHEBI:58359"/>
        <dbReference type="ChEBI" id="CHEBI:78520"/>
        <dbReference type="ChEBI" id="CHEBI:78521"/>
        <dbReference type="ChEBI" id="CHEBI:456216"/>
    </reaction>
</comment>
<organism evidence="2 3">
    <name type="scientific">Candidatus Azambacteria bacterium RIFCSPHIGHO2_02_46_12</name>
    <dbReference type="NCBI Taxonomy" id="1797295"/>
    <lineage>
        <taxon>Bacteria</taxon>
        <taxon>Candidatus Azamiibacteriota</taxon>
    </lineage>
</organism>
<comment type="catalytic activity">
    <reaction evidence="1">
        <text>L-aspartyl-tRNA(Asn) + L-glutamine + ATP + H2O = L-asparaginyl-tRNA(Asn) + L-glutamate + ADP + phosphate + 2 H(+)</text>
        <dbReference type="Rhea" id="RHEA:14513"/>
        <dbReference type="Rhea" id="RHEA-COMP:9674"/>
        <dbReference type="Rhea" id="RHEA-COMP:9677"/>
        <dbReference type="ChEBI" id="CHEBI:15377"/>
        <dbReference type="ChEBI" id="CHEBI:15378"/>
        <dbReference type="ChEBI" id="CHEBI:29985"/>
        <dbReference type="ChEBI" id="CHEBI:30616"/>
        <dbReference type="ChEBI" id="CHEBI:43474"/>
        <dbReference type="ChEBI" id="CHEBI:58359"/>
        <dbReference type="ChEBI" id="CHEBI:78515"/>
        <dbReference type="ChEBI" id="CHEBI:78516"/>
        <dbReference type="ChEBI" id="CHEBI:456216"/>
    </reaction>
</comment>
<dbReference type="PANTHER" id="PTHR15004">
    <property type="entry name" value="GLUTAMYL-TRNA(GLN) AMIDOTRANSFERASE SUBUNIT C, MITOCHONDRIAL"/>
    <property type="match status" value="1"/>
</dbReference>
<proteinExistence type="inferred from homology"/>
<dbReference type="GO" id="GO:0070681">
    <property type="term" value="P:glutaminyl-tRNAGln biosynthesis via transamidation"/>
    <property type="evidence" value="ECO:0007669"/>
    <property type="project" value="TreeGrafter"/>
</dbReference>
<reference evidence="2 3" key="1">
    <citation type="journal article" date="2016" name="Nat. Commun.">
        <title>Thousands of microbial genomes shed light on interconnected biogeochemical processes in an aquifer system.</title>
        <authorList>
            <person name="Anantharaman K."/>
            <person name="Brown C.T."/>
            <person name="Hug L.A."/>
            <person name="Sharon I."/>
            <person name="Castelle C.J."/>
            <person name="Probst A.J."/>
            <person name="Thomas B.C."/>
            <person name="Singh A."/>
            <person name="Wilkins M.J."/>
            <person name="Karaoz U."/>
            <person name="Brodie E.L."/>
            <person name="Williams K.H."/>
            <person name="Hubbard S.S."/>
            <person name="Banfield J.F."/>
        </authorList>
    </citation>
    <scope>NUCLEOTIDE SEQUENCE [LARGE SCALE GENOMIC DNA]</scope>
</reference>
<comment type="caution">
    <text evidence="2">The sequence shown here is derived from an EMBL/GenBank/DDBJ whole genome shotgun (WGS) entry which is preliminary data.</text>
</comment>
<comment type="function">
    <text evidence="1">Allows the formation of correctly charged Asn-tRNA(Asn) or Gln-tRNA(Gln) through the transamidation of misacylated Asp-tRNA(Asn) or Glu-tRNA(Gln) in organisms which lack either or both of asparaginyl-tRNA or glutaminyl-tRNA synthetases. The reaction takes place in the presence of glutamine and ATP through an activated phospho-Asp-tRNA(Asn) or phospho-Glu-tRNA(Gln).</text>
</comment>
<dbReference type="GO" id="GO:0050566">
    <property type="term" value="F:asparaginyl-tRNA synthase (glutamine-hydrolyzing) activity"/>
    <property type="evidence" value="ECO:0007669"/>
    <property type="project" value="RHEA"/>
</dbReference>
<dbReference type="Gene3D" id="1.10.20.60">
    <property type="entry name" value="Glu-tRNAGln amidotransferase C subunit, N-terminal domain"/>
    <property type="match status" value="1"/>
</dbReference>
<name>A0A1F5BKE3_9BACT</name>
<dbReference type="SUPFAM" id="SSF141000">
    <property type="entry name" value="Glu-tRNAGln amidotransferase C subunit"/>
    <property type="match status" value="1"/>
</dbReference>
<dbReference type="InterPro" id="IPR003837">
    <property type="entry name" value="GatC"/>
</dbReference>
<comment type="subunit">
    <text evidence="1">Heterotrimer of A, B and C subunits.</text>
</comment>